<protein>
    <submittedName>
        <fullName evidence="2">Uncharacterized protein</fullName>
    </submittedName>
</protein>
<gene>
    <name evidence="2" type="ORF">EHS24_002245</name>
</gene>
<keyword evidence="3" id="KW-1185">Reference proteome</keyword>
<sequence length="294" mass="33696">MRFRLRLYLIDKVVLTMFVSTLCILSRLLFRQLLRLVRLAFPSLSPGALLAALFVSAVAHPIWWMFDQKALLEQEHDRALEGIWVFVQRIQVPEPDLQHPAEEARDNVKARGGKRLNNVNSPIIKAVAVQLPVQDGNPYAEIGEHTPAMDEAKALLLRFAPTVDRRQPIPVYACRDGIVDMRQRIYWPDVQHRFVKQTKLSPGFQTCCYALACRSLEVTFAFVDVVRAVCAVFLGRVALSMVLLRAPQTAIWLFTRADILCEKIDTPLRTWIRDEYWSIADRYPQFAMGPDPRP</sequence>
<keyword evidence="1" id="KW-0472">Membrane</keyword>
<proteinExistence type="predicted"/>
<keyword evidence="1" id="KW-1133">Transmembrane helix</keyword>
<evidence type="ECO:0000313" key="2">
    <source>
        <dbReference type="EMBL" id="RSH78520.1"/>
    </source>
</evidence>
<dbReference type="Proteomes" id="UP000279236">
    <property type="component" value="Unassembled WGS sequence"/>
</dbReference>
<comment type="caution">
    <text evidence="2">The sequence shown here is derived from an EMBL/GenBank/DDBJ whole genome shotgun (WGS) entry which is preliminary data.</text>
</comment>
<organism evidence="2 3">
    <name type="scientific">Apiotrichum porosum</name>
    <dbReference type="NCBI Taxonomy" id="105984"/>
    <lineage>
        <taxon>Eukaryota</taxon>
        <taxon>Fungi</taxon>
        <taxon>Dikarya</taxon>
        <taxon>Basidiomycota</taxon>
        <taxon>Agaricomycotina</taxon>
        <taxon>Tremellomycetes</taxon>
        <taxon>Trichosporonales</taxon>
        <taxon>Trichosporonaceae</taxon>
        <taxon>Apiotrichum</taxon>
    </lineage>
</organism>
<name>A0A427XI15_9TREE</name>
<keyword evidence="1" id="KW-0812">Transmembrane</keyword>
<reference evidence="2 3" key="1">
    <citation type="submission" date="2018-11" db="EMBL/GenBank/DDBJ databases">
        <title>Genome sequence of Apiotrichum porosum DSM 27194.</title>
        <authorList>
            <person name="Aliyu H."/>
            <person name="Gorte O."/>
            <person name="Ochsenreither K."/>
        </authorList>
    </citation>
    <scope>NUCLEOTIDE SEQUENCE [LARGE SCALE GENOMIC DNA]</scope>
    <source>
        <strain evidence="2 3">DSM 27194</strain>
    </source>
</reference>
<dbReference type="EMBL" id="RSCE01000012">
    <property type="protein sequence ID" value="RSH78520.1"/>
    <property type="molecule type" value="Genomic_DNA"/>
</dbReference>
<feature type="transmembrane region" description="Helical" evidence="1">
    <location>
        <begin position="7"/>
        <end position="28"/>
    </location>
</feature>
<dbReference type="GeneID" id="39586788"/>
<dbReference type="AlphaFoldDB" id="A0A427XI15"/>
<dbReference type="RefSeq" id="XP_028473667.1">
    <property type="nucleotide sequence ID" value="XM_028617989.1"/>
</dbReference>
<accession>A0A427XI15</accession>
<evidence type="ECO:0000256" key="1">
    <source>
        <dbReference type="SAM" id="Phobius"/>
    </source>
</evidence>
<feature type="transmembrane region" description="Helical" evidence="1">
    <location>
        <begin position="48"/>
        <end position="66"/>
    </location>
</feature>
<evidence type="ECO:0000313" key="3">
    <source>
        <dbReference type="Proteomes" id="UP000279236"/>
    </source>
</evidence>